<organism evidence="1 2">
    <name type="scientific">Blepharisma stoltei</name>
    <dbReference type="NCBI Taxonomy" id="1481888"/>
    <lineage>
        <taxon>Eukaryota</taxon>
        <taxon>Sar</taxon>
        <taxon>Alveolata</taxon>
        <taxon>Ciliophora</taxon>
        <taxon>Postciliodesmatophora</taxon>
        <taxon>Heterotrichea</taxon>
        <taxon>Heterotrichida</taxon>
        <taxon>Blepharismidae</taxon>
        <taxon>Blepharisma</taxon>
    </lineage>
</organism>
<evidence type="ECO:0000313" key="2">
    <source>
        <dbReference type="Proteomes" id="UP001162131"/>
    </source>
</evidence>
<dbReference type="EMBL" id="CAJZBQ010000064">
    <property type="protein sequence ID" value="CAG9336162.1"/>
    <property type="molecule type" value="Genomic_DNA"/>
</dbReference>
<proteinExistence type="predicted"/>
<name>A0AAU9KD01_9CILI</name>
<evidence type="ECO:0000313" key="1">
    <source>
        <dbReference type="EMBL" id="CAG9336162.1"/>
    </source>
</evidence>
<gene>
    <name evidence="1" type="ORF">BSTOLATCC_MIC66047</name>
</gene>
<sequence>MHPKPLLSLFNFIGLIVHNNILKELLRLTPNIEEHWPISELKKLSYLNSESKEPINFNFKIFCYWTWEEI</sequence>
<comment type="caution">
    <text evidence="1">The sequence shown here is derived from an EMBL/GenBank/DDBJ whole genome shotgun (WGS) entry which is preliminary data.</text>
</comment>
<dbReference type="Proteomes" id="UP001162131">
    <property type="component" value="Unassembled WGS sequence"/>
</dbReference>
<protein>
    <recommendedName>
        <fullName evidence="3">Cytochrome P450</fullName>
    </recommendedName>
</protein>
<evidence type="ECO:0008006" key="3">
    <source>
        <dbReference type="Google" id="ProtNLM"/>
    </source>
</evidence>
<reference evidence="1" key="1">
    <citation type="submission" date="2021-09" db="EMBL/GenBank/DDBJ databases">
        <authorList>
            <consortium name="AG Swart"/>
            <person name="Singh M."/>
            <person name="Singh A."/>
            <person name="Seah K."/>
            <person name="Emmerich C."/>
        </authorList>
    </citation>
    <scope>NUCLEOTIDE SEQUENCE</scope>
    <source>
        <strain evidence="1">ATCC30299</strain>
    </source>
</reference>
<dbReference type="AlphaFoldDB" id="A0AAU9KD01"/>
<keyword evidence="2" id="KW-1185">Reference proteome</keyword>
<accession>A0AAU9KD01</accession>